<comment type="caution">
    <text evidence="6">The sequence shown here is derived from an EMBL/GenBank/DDBJ whole genome shotgun (WGS) entry which is preliminary data.</text>
</comment>
<evidence type="ECO:0000256" key="4">
    <source>
        <dbReference type="PIRSR" id="PIRSR601613-1"/>
    </source>
</evidence>
<dbReference type="Pfam" id="PF01593">
    <property type="entry name" value="Amino_oxidase"/>
    <property type="match status" value="1"/>
</dbReference>
<proteinExistence type="inferred from homology"/>
<dbReference type="EMBL" id="QJKK01000001">
    <property type="protein sequence ID" value="RAL26892.1"/>
    <property type="molecule type" value="Genomic_DNA"/>
</dbReference>
<protein>
    <submittedName>
        <fullName evidence="6">Monoamine oxidase</fullName>
    </submittedName>
</protein>
<feature type="domain" description="Amine oxidase" evidence="5">
    <location>
        <begin position="77"/>
        <end position="511"/>
    </location>
</feature>
<dbReference type="Gene3D" id="3.50.50.60">
    <property type="entry name" value="FAD/NAD(P)-binding domain"/>
    <property type="match status" value="1"/>
</dbReference>
<dbReference type="Gene3D" id="3.90.660.10">
    <property type="match status" value="1"/>
</dbReference>
<dbReference type="InterPro" id="IPR001613">
    <property type="entry name" value="Flavin_amine_oxidase"/>
</dbReference>
<evidence type="ECO:0000256" key="1">
    <source>
        <dbReference type="ARBA" id="ARBA00001974"/>
    </source>
</evidence>
<gene>
    <name evidence="6" type="ORF">DL897_02260</name>
</gene>
<dbReference type="InterPro" id="IPR050703">
    <property type="entry name" value="Flavin_MAO"/>
</dbReference>
<dbReference type="GO" id="GO:0016491">
    <property type="term" value="F:oxidoreductase activity"/>
    <property type="evidence" value="ECO:0007669"/>
    <property type="project" value="UniProtKB-KW"/>
</dbReference>
<sequence length="535" mass="60389">MRTPLLRSLRKASSIAAESFKRGVPIDEVITNKSNDTSNCGESQKKTYPELNPFIPNVPKNAPSNPPEKVVIVGAGLAGLTCAYRLKKAGINTTIYEAAHRLGGRCWSERNYFNAGQIVERGGEFINTEHFHIRHLVNELGLRLDNVQEENQETKTILYFHQTPYTMKEVAEDLKRVYPLLHRDQTAIKGGVYYNHYSKRAWELDHMSINDWIKQNVPGGIGSKLGTLLNIAYTTEYGAEASDQSALNLILLMSCNHIIKSDEAYHVHGGNDQIITRLAKELQTQIKTGHQLVGIKKNPNHSYTLTFKYKLHTKEITADKVVLAIPFTILRSSVDYSQANFHPLKQIAIEEKGMGNNTKFQLQFTKRHWRDLGYNGSSFSDTGYQCTWEVTRAQAGKPGILNNFTGGATAKSFTSNSSQKNVDEFLQQIESIFPGLSSWYNGKFIINPWSQYQWTKGSHTYYRVGQYTKFAGIESEPEENCYFAGEHTSYQFMGFLNGAVESGERVAYEILRDLKGTHDPSLLVKSISYNIPTLD</sequence>
<accession>A0A364K9J9</accession>
<comment type="similarity">
    <text evidence="2">Belongs to the flavin monoamine oxidase family.</text>
</comment>
<dbReference type="SUPFAM" id="SSF51905">
    <property type="entry name" value="FAD/NAD(P)-binding domain"/>
    <property type="match status" value="1"/>
</dbReference>
<feature type="binding site" evidence="4">
    <location>
        <begin position="97"/>
        <end position="98"/>
    </location>
    <ligand>
        <name>FAD</name>
        <dbReference type="ChEBI" id="CHEBI:57692"/>
    </ligand>
</feature>
<dbReference type="Gene3D" id="1.10.405.10">
    <property type="entry name" value="Guanine Nucleotide Dissociation Inhibitor, domain 1"/>
    <property type="match status" value="1"/>
</dbReference>
<dbReference type="SUPFAM" id="SSF54373">
    <property type="entry name" value="FAD-linked reductases, C-terminal domain"/>
    <property type="match status" value="1"/>
</dbReference>
<evidence type="ECO:0000256" key="3">
    <source>
        <dbReference type="ARBA" id="ARBA00023002"/>
    </source>
</evidence>
<dbReference type="OrthoDB" id="25353at2"/>
<dbReference type="InterPro" id="IPR036188">
    <property type="entry name" value="FAD/NAD-bd_sf"/>
</dbReference>
<evidence type="ECO:0000313" key="7">
    <source>
        <dbReference type="Proteomes" id="UP000251213"/>
    </source>
</evidence>
<dbReference type="AlphaFoldDB" id="A0A364K9J9"/>
<comment type="cofactor">
    <cofactor evidence="1">
        <name>FAD</name>
        <dbReference type="ChEBI" id="CHEBI:57692"/>
    </cofactor>
</comment>
<evidence type="ECO:0000259" key="5">
    <source>
        <dbReference type="Pfam" id="PF01593"/>
    </source>
</evidence>
<evidence type="ECO:0000313" key="6">
    <source>
        <dbReference type="EMBL" id="RAL26892.1"/>
    </source>
</evidence>
<keyword evidence="7" id="KW-1185">Reference proteome</keyword>
<evidence type="ECO:0000256" key="2">
    <source>
        <dbReference type="ARBA" id="ARBA00005995"/>
    </source>
</evidence>
<dbReference type="PANTHER" id="PTHR43563">
    <property type="entry name" value="AMINE OXIDASE"/>
    <property type="match status" value="1"/>
</dbReference>
<feature type="binding site" evidence="4">
    <location>
        <position position="404"/>
    </location>
    <ligand>
        <name>substrate</name>
    </ligand>
</feature>
<organism evidence="6 7">
    <name type="scientific">Thermoflavimicrobium daqui</name>
    <dbReference type="NCBI Taxonomy" id="2137476"/>
    <lineage>
        <taxon>Bacteria</taxon>
        <taxon>Bacillati</taxon>
        <taxon>Bacillota</taxon>
        <taxon>Bacilli</taxon>
        <taxon>Bacillales</taxon>
        <taxon>Thermoactinomycetaceae</taxon>
        <taxon>Thermoflavimicrobium</taxon>
    </lineage>
</organism>
<reference evidence="6 7" key="2">
    <citation type="submission" date="2018-06" db="EMBL/GenBank/DDBJ databases">
        <authorList>
            <person name="Zhirakovskaya E."/>
        </authorList>
    </citation>
    <scope>NUCLEOTIDE SEQUENCE [LARGE SCALE GENOMIC DNA]</scope>
    <source>
        <strain evidence="6 7">FBKL4.011</strain>
    </source>
</reference>
<keyword evidence="3" id="KW-0560">Oxidoreductase</keyword>
<dbReference type="PANTHER" id="PTHR43563:SF1">
    <property type="entry name" value="AMINE OXIDASE [FLAVIN-CONTAINING] B"/>
    <property type="match status" value="1"/>
</dbReference>
<dbReference type="PRINTS" id="PR00757">
    <property type="entry name" value="AMINEOXDASEF"/>
</dbReference>
<name>A0A364K9J9_9BACL</name>
<dbReference type="RefSeq" id="WP_113657496.1">
    <property type="nucleotide sequence ID" value="NZ_KZ845663.1"/>
</dbReference>
<reference evidence="6 7" key="1">
    <citation type="submission" date="2018-06" db="EMBL/GenBank/DDBJ databases">
        <title>Thermoflavimicrobium daqus sp. nov., a thermophilic microbe isolated from Moutai-flavour Daqu.</title>
        <authorList>
            <person name="Wang X."/>
            <person name="Zhou H."/>
        </authorList>
    </citation>
    <scope>NUCLEOTIDE SEQUENCE [LARGE SCALE GENOMIC DNA]</scope>
    <source>
        <strain evidence="6 7">FBKL4.011</strain>
    </source>
</reference>
<dbReference type="Proteomes" id="UP000251213">
    <property type="component" value="Unassembled WGS sequence"/>
</dbReference>
<dbReference type="InterPro" id="IPR002937">
    <property type="entry name" value="Amino_oxidase"/>
</dbReference>